<keyword evidence="2" id="KW-0560">Oxidoreductase</keyword>
<keyword evidence="4" id="KW-0539">Nucleus</keyword>
<dbReference type="SMART" id="SM00541">
    <property type="entry name" value="FYRN"/>
    <property type="match status" value="1"/>
</dbReference>
<dbReference type="Gene3D" id="2.60.120.650">
    <property type="entry name" value="Cupin"/>
    <property type="match status" value="1"/>
</dbReference>
<dbReference type="SMART" id="SM00558">
    <property type="entry name" value="JmjC"/>
    <property type="match status" value="1"/>
</dbReference>
<dbReference type="PROSITE" id="PS51543">
    <property type="entry name" value="FYRC"/>
    <property type="match status" value="1"/>
</dbReference>
<evidence type="ECO:0000259" key="6">
    <source>
        <dbReference type="PROSITE" id="PS51183"/>
    </source>
</evidence>
<dbReference type="Proteomes" id="UP000663760">
    <property type="component" value="Chromosome 4"/>
</dbReference>
<feature type="compositionally biased region" description="Polar residues" evidence="5">
    <location>
        <begin position="163"/>
        <end position="174"/>
    </location>
</feature>
<evidence type="ECO:0000256" key="5">
    <source>
        <dbReference type="SAM" id="MobiDB-lite"/>
    </source>
</evidence>
<feature type="region of interest" description="Disordered" evidence="5">
    <location>
        <begin position="156"/>
        <end position="175"/>
    </location>
</feature>
<organism evidence="8 9">
    <name type="scientific">Spirodela intermedia</name>
    <name type="common">Intermediate duckweed</name>
    <dbReference type="NCBI Taxonomy" id="51605"/>
    <lineage>
        <taxon>Eukaryota</taxon>
        <taxon>Viridiplantae</taxon>
        <taxon>Streptophyta</taxon>
        <taxon>Embryophyta</taxon>
        <taxon>Tracheophyta</taxon>
        <taxon>Spermatophyta</taxon>
        <taxon>Magnoliopsida</taxon>
        <taxon>Liliopsida</taxon>
        <taxon>Araceae</taxon>
        <taxon>Lemnoideae</taxon>
        <taxon>Spirodela</taxon>
    </lineage>
</organism>
<feature type="domain" description="JmjN" evidence="6">
    <location>
        <begin position="63"/>
        <end position="104"/>
    </location>
</feature>
<dbReference type="InterPro" id="IPR004198">
    <property type="entry name" value="Znf_C5HC2"/>
</dbReference>
<dbReference type="PROSITE" id="PS51183">
    <property type="entry name" value="JMJN"/>
    <property type="match status" value="1"/>
</dbReference>
<dbReference type="Pfam" id="PF05965">
    <property type="entry name" value="FYRC"/>
    <property type="match status" value="1"/>
</dbReference>
<dbReference type="GO" id="GO:0034647">
    <property type="term" value="F:histone H3K4me/H3K4me2/H3K4me3 demethylase activity"/>
    <property type="evidence" value="ECO:0007669"/>
    <property type="project" value="TreeGrafter"/>
</dbReference>
<dbReference type="GO" id="GO:0010468">
    <property type="term" value="P:regulation of gene expression"/>
    <property type="evidence" value="ECO:0007669"/>
    <property type="project" value="TreeGrafter"/>
</dbReference>
<proteinExistence type="predicted"/>
<reference evidence="8" key="1">
    <citation type="submission" date="2020-02" db="EMBL/GenBank/DDBJ databases">
        <authorList>
            <person name="Scholz U."/>
            <person name="Mascher M."/>
            <person name="Fiebig A."/>
        </authorList>
    </citation>
    <scope>NUCLEOTIDE SEQUENCE</scope>
</reference>
<protein>
    <submittedName>
        <fullName evidence="8">Uncharacterized protein</fullName>
    </submittedName>
</protein>
<dbReference type="SMART" id="SM00545">
    <property type="entry name" value="JmjN"/>
    <property type="match status" value="1"/>
</dbReference>
<evidence type="ECO:0000313" key="9">
    <source>
        <dbReference type="Proteomes" id="UP000663760"/>
    </source>
</evidence>
<name>A0A7I8K9W9_SPIIN</name>
<keyword evidence="3" id="KW-0408">Iron</keyword>
<feature type="region of interest" description="Disordered" evidence="5">
    <location>
        <begin position="28"/>
        <end position="47"/>
    </location>
</feature>
<evidence type="ECO:0000256" key="2">
    <source>
        <dbReference type="ARBA" id="ARBA00023002"/>
    </source>
</evidence>
<evidence type="ECO:0000256" key="4">
    <source>
        <dbReference type="ARBA" id="ARBA00023242"/>
    </source>
</evidence>
<dbReference type="PROSITE" id="PS51542">
    <property type="entry name" value="FYRN"/>
    <property type="match status" value="1"/>
</dbReference>
<dbReference type="GO" id="GO:0005634">
    <property type="term" value="C:nucleus"/>
    <property type="evidence" value="ECO:0007669"/>
    <property type="project" value="UniProtKB-SubCell"/>
</dbReference>
<dbReference type="SUPFAM" id="SSF51197">
    <property type="entry name" value="Clavaminate synthase-like"/>
    <property type="match status" value="1"/>
</dbReference>
<dbReference type="InterPro" id="IPR003349">
    <property type="entry name" value="JmjN"/>
</dbReference>
<dbReference type="SMART" id="SM00542">
    <property type="entry name" value="FYRC"/>
    <property type="match status" value="1"/>
</dbReference>
<comment type="subcellular location">
    <subcellularLocation>
        <location evidence="1">Nucleus</location>
    </subcellularLocation>
</comment>
<feature type="domain" description="JmjC" evidence="7">
    <location>
        <begin position="276"/>
        <end position="442"/>
    </location>
</feature>
<accession>A0A7I8K9W9</accession>
<dbReference type="Pfam" id="PF02373">
    <property type="entry name" value="JmjC"/>
    <property type="match status" value="1"/>
</dbReference>
<dbReference type="Pfam" id="PF02928">
    <property type="entry name" value="zf-C5HC2"/>
    <property type="match status" value="1"/>
</dbReference>
<evidence type="ECO:0000256" key="1">
    <source>
        <dbReference type="ARBA" id="ARBA00004123"/>
    </source>
</evidence>
<dbReference type="InterPro" id="IPR003888">
    <property type="entry name" value="FYrich_N"/>
</dbReference>
<evidence type="ECO:0000313" key="8">
    <source>
        <dbReference type="EMBL" id="CAA7394076.1"/>
    </source>
</evidence>
<sequence>MDAESVIGNEGGIRRSLRRKTDVPYRMYEISSEEESDPEPSNKINKSPRWCPEEACRPIIDEAPVFYPTEEEFEDTLRYIEGIRRIAEQYGICRIVPPPSWMPPCPLKQDCIWQCAKFTTRVQQVDKLQNREPMKKKNRNCCLRKRKRRRGLKFGMTRRRTASDSSEINDCGTSDTEEKFGFQSGSDFTLQEFEKYAEAFKERYFGAERTNENSSSCSSELERWKPSVEEIEGEYWRIVEKSSKDVEVHYGADLETGVFGSGFLKRTLSSKVGLNKYLLSGWNLNNIPRLPGSILSFESEDISGVLVPWLYIGMCFSSFCWHVEDHHLYSLNYMHFGDPKLWYGVPGSHAVKLEDAMRKRLPELFEEQPFLLNELVTQLSPSVLKSEGVPVYRAVQNAGEFVLTFPRAYHAGFNCGFNCAEAVNVAPLDWLPHGQCAVELYSEQRRKTSVSHDKLLMCAAHEAARSLWELAILGRENSEIIRWQSVCGKDGVLTGAIKERVRLEKERRRNLAGHFDSRRMEKNFDLSSERECFCCFYDLHLSAASCECSPSRFSCLNHAKSLCSTCEPGKRFYVFRYDLDELNLLIEALEGNITAIYQWGLMDPILASRSSARFLVKLAMKAPLFSSPHLEVPDINKPCKSERDDTAGDVKSVWKMQEQFEDTQPILTNVLRRENRSGTSCSGDTKSFGNILDMLLSTGCELRQPRSSSAPEKGKSHSFNDVSLPMDLNRRDFESGNHLSLSVNCIELVDLGNIIPAKGWFNSEAIFPRGFRSRARFIDVHDPTKMCNYISEVLDGGVLGPLFKVMVEDRPEESFIYTSVGECWEAVLDILNRKVKPLRHIDELKPPPIKVPKFLDGLQMFGLRSPAIIQAIEALDPHHLCSHYWAAKADRNLKSMVIESRIPQGNRASGENPTRLFGAWI</sequence>
<dbReference type="InterPro" id="IPR003347">
    <property type="entry name" value="JmjC_dom"/>
</dbReference>
<dbReference type="AlphaFoldDB" id="A0A7I8K9W9"/>
<dbReference type="Pfam" id="PF02375">
    <property type="entry name" value="JmjN"/>
    <property type="match status" value="1"/>
</dbReference>
<dbReference type="PANTHER" id="PTHR10694:SF113">
    <property type="entry name" value="PROTEIN JUMONJI"/>
    <property type="match status" value="1"/>
</dbReference>
<dbReference type="GO" id="GO:0000785">
    <property type="term" value="C:chromatin"/>
    <property type="evidence" value="ECO:0007669"/>
    <property type="project" value="TreeGrafter"/>
</dbReference>
<evidence type="ECO:0000256" key="3">
    <source>
        <dbReference type="ARBA" id="ARBA00023004"/>
    </source>
</evidence>
<gene>
    <name evidence="8" type="ORF">SI8410_04004737</name>
</gene>
<dbReference type="Gene3D" id="3.30.160.360">
    <property type="match status" value="1"/>
</dbReference>
<dbReference type="InterPro" id="IPR003889">
    <property type="entry name" value="FYrich_C"/>
</dbReference>
<dbReference type="Pfam" id="PF05964">
    <property type="entry name" value="FYRN"/>
    <property type="match status" value="1"/>
</dbReference>
<dbReference type="PANTHER" id="PTHR10694">
    <property type="entry name" value="LYSINE-SPECIFIC DEMETHYLASE"/>
    <property type="match status" value="1"/>
</dbReference>
<evidence type="ECO:0000259" key="7">
    <source>
        <dbReference type="PROSITE" id="PS51184"/>
    </source>
</evidence>
<dbReference type="EMBL" id="LR746267">
    <property type="protein sequence ID" value="CAA7394076.1"/>
    <property type="molecule type" value="Genomic_DNA"/>
</dbReference>
<dbReference type="PROSITE" id="PS51184">
    <property type="entry name" value="JMJC"/>
    <property type="match status" value="1"/>
</dbReference>
<keyword evidence="9" id="KW-1185">Reference proteome</keyword>
<dbReference type="OrthoDB" id="1678912at2759"/>